<evidence type="ECO:0000256" key="1">
    <source>
        <dbReference type="SAM" id="MobiDB-lite"/>
    </source>
</evidence>
<protein>
    <submittedName>
        <fullName evidence="2">Uncharacterized protein</fullName>
    </submittedName>
</protein>
<dbReference type="Proteomes" id="UP000652761">
    <property type="component" value="Unassembled WGS sequence"/>
</dbReference>
<accession>A0A843UFY8</accession>
<keyword evidence="3" id="KW-1185">Reference proteome</keyword>
<proteinExistence type="predicted"/>
<dbReference type="AlphaFoldDB" id="A0A843UFY8"/>
<name>A0A843UFY8_COLES</name>
<gene>
    <name evidence="2" type="ORF">Taro_014929</name>
</gene>
<dbReference type="SUPFAM" id="SSF53098">
    <property type="entry name" value="Ribonuclease H-like"/>
    <property type="match status" value="1"/>
</dbReference>
<dbReference type="InterPro" id="IPR012337">
    <property type="entry name" value="RNaseH-like_sf"/>
</dbReference>
<feature type="region of interest" description="Disordered" evidence="1">
    <location>
        <begin position="140"/>
        <end position="162"/>
    </location>
</feature>
<organism evidence="2 3">
    <name type="scientific">Colocasia esculenta</name>
    <name type="common">Wild taro</name>
    <name type="synonym">Arum esculentum</name>
    <dbReference type="NCBI Taxonomy" id="4460"/>
    <lineage>
        <taxon>Eukaryota</taxon>
        <taxon>Viridiplantae</taxon>
        <taxon>Streptophyta</taxon>
        <taxon>Embryophyta</taxon>
        <taxon>Tracheophyta</taxon>
        <taxon>Spermatophyta</taxon>
        <taxon>Magnoliopsida</taxon>
        <taxon>Liliopsida</taxon>
        <taxon>Araceae</taxon>
        <taxon>Aroideae</taxon>
        <taxon>Colocasieae</taxon>
        <taxon>Colocasia</taxon>
    </lineage>
</organism>
<evidence type="ECO:0000313" key="3">
    <source>
        <dbReference type="Proteomes" id="UP000652761"/>
    </source>
</evidence>
<feature type="region of interest" description="Disordered" evidence="1">
    <location>
        <begin position="181"/>
        <end position="223"/>
    </location>
</feature>
<evidence type="ECO:0000313" key="2">
    <source>
        <dbReference type="EMBL" id="MQL82448.1"/>
    </source>
</evidence>
<dbReference type="EMBL" id="NMUH01000631">
    <property type="protein sequence ID" value="MQL82448.1"/>
    <property type="molecule type" value="Genomic_DNA"/>
</dbReference>
<reference evidence="2" key="1">
    <citation type="submission" date="2017-07" db="EMBL/GenBank/DDBJ databases">
        <title>Taro Niue Genome Assembly and Annotation.</title>
        <authorList>
            <person name="Atibalentja N."/>
            <person name="Keating K."/>
            <person name="Fields C.J."/>
        </authorList>
    </citation>
    <scope>NUCLEOTIDE SEQUENCE</scope>
    <source>
        <strain evidence="2">Niue_2</strain>
        <tissue evidence="2">Leaf</tissue>
    </source>
</reference>
<feature type="compositionally biased region" description="Gly residues" evidence="1">
    <location>
        <begin position="189"/>
        <end position="213"/>
    </location>
</feature>
<sequence length="319" mass="35301">MFELVQIIEPLYEVLRVLDGDRRPSIGLVYAKLEAAKKKIHKVSPRYAHLVLDVVQDRWDRQMSRDLHKAAYYLHPTYHYTHELEYEDDLTAAFTRVVERLSRSPLQAVDAIYEASIEEADDPEDPSRPNTFLARTIAKATTEDEGDRADMGQPYSPQFQADPEVEVDLLGDIELERVERTINGSSSNGEGGGGGDTPQGGGGDDSGHGGGGDDSGHATQYTNHGAPLQYNRRQKFSRGGHAEGLAVDSNSFDTMILDFERMSTQEFVGSYGGHSYHPESIGTNKTAGTTNLVANMVRRTVRIDRAAFSVVPYSTVSYR</sequence>
<comment type="caution">
    <text evidence="2">The sequence shown here is derived from an EMBL/GenBank/DDBJ whole genome shotgun (WGS) entry which is preliminary data.</text>
</comment>